<feature type="transmembrane region" description="Helical" evidence="6">
    <location>
        <begin position="119"/>
        <end position="138"/>
    </location>
</feature>
<feature type="transmembrane region" description="Helical" evidence="6">
    <location>
        <begin position="289"/>
        <end position="311"/>
    </location>
</feature>
<organism evidence="7 8">
    <name type="scientific">Xanthomonas theicola</name>
    <dbReference type="NCBI Taxonomy" id="56464"/>
    <lineage>
        <taxon>Bacteria</taxon>
        <taxon>Pseudomonadati</taxon>
        <taxon>Pseudomonadota</taxon>
        <taxon>Gammaproteobacteria</taxon>
        <taxon>Lysobacterales</taxon>
        <taxon>Lysobacteraceae</taxon>
        <taxon>Xanthomonas</taxon>
    </lineage>
</organism>
<keyword evidence="5 6" id="KW-0472">Membrane</keyword>
<feature type="transmembrane region" description="Helical" evidence="6">
    <location>
        <begin position="323"/>
        <end position="343"/>
    </location>
</feature>
<dbReference type="RefSeq" id="WP_128419086.1">
    <property type="nucleotide sequence ID" value="NZ_CP049017.1"/>
</dbReference>
<feature type="transmembrane region" description="Helical" evidence="6">
    <location>
        <begin position="20"/>
        <end position="38"/>
    </location>
</feature>
<evidence type="ECO:0000313" key="7">
    <source>
        <dbReference type="EMBL" id="PPT92676.1"/>
    </source>
</evidence>
<sequence length="410" mass="43111">MTWAIPPGWRAGAGALSAQWLSILFAAAVSLGLSVWLARGMQPAGFGRYAYLLSVATLLALAQDAGLRTLVLRERVAPSPGLAAFDAALPGLARGHLLLVTLLLVGASGALAPFYGDPALPWAVLCFAAVTLSQLVSAQLKGAGQWRREARWQAGARALSALSIVAAVLLLGAAPGVVFGAWGLGLLLAYALLRQDLRDRPQWRPQAPVYRAAAGFLWIDLATCLYRRSDIVILHRVVAPAEVGQYAAAYRLFDGVLLLVAPLALCFFRRLRLTRGDAAAARRLQGRTLLVAAIAGALLALCGACLGPWAIGVLYGAAYQPLAGALVAWLFAAFVFVLPNYVLTQAAIALDRERWYVLGASLAAATNLALNLALAPRYGTHGAAAAAIATEAVLGATLWLGLRSAQRSPR</sequence>
<protein>
    <submittedName>
        <fullName evidence="7">Sugar transporter</fullName>
    </submittedName>
</protein>
<accession>A0A2S6ZKF4</accession>
<feature type="transmembrane region" description="Helical" evidence="6">
    <location>
        <begin position="381"/>
        <end position="402"/>
    </location>
</feature>
<keyword evidence="3 6" id="KW-0812">Transmembrane</keyword>
<evidence type="ECO:0000256" key="3">
    <source>
        <dbReference type="ARBA" id="ARBA00022692"/>
    </source>
</evidence>
<dbReference type="AlphaFoldDB" id="A0A2S6ZKF4"/>
<feature type="transmembrane region" description="Helical" evidence="6">
    <location>
        <begin position="248"/>
        <end position="268"/>
    </location>
</feature>
<feature type="transmembrane region" description="Helical" evidence="6">
    <location>
        <begin position="209"/>
        <end position="228"/>
    </location>
</feature>
<proteinExistence type="predicted"/>
<feature type="transmembrane region" description="Helical" evidence="6">
    <location>
        <begin position="50"/>
        <end position="71"/>
    </location>
</feature>
<keyword evidence="8" id="KW-1185">Reference proteome</keyword>
<evidence type="ECO:0000256" key="1">
    <source>
        <dbReference type="ARBA" id="ARBA00004651"/>
    </source>
</evidence>
<dbReference type="InterPro" id="IPR050833">
    <property type="entry name" value="Poly_Biosynth_Transport"/>
</dbReference>
<keyword evidence="7" id="KW-0813">Transport</keyword>
<feature type="transmembrane region" description="Helical" evidence="6">
    <location>
        <begin position="158"/>
        <end position="188"/>
    </location>
</feature>
<dbReference type="PANTHER" id="PTHR30250:SF11">
    <property type="entry name" value="O-ANTIGEN TRANSPORTER-RELATED"/>
    <property type="match status" value="1"/>
</dbReference>
<dbReference type="OrthoDB" id="5995068at2"/>
<feature type="transmembrane region" description="Helical" evidence="6">
    <location>
        <begin position="355"/>
        <end position="375"/>
    </location>
</feature>
<evidence type="ECO:0000256" key="2">
    <source>
        <dbReference type="ARBA" id="ARBA00022475"/>
    </source>
</evidence>
<dbReference type="GO" id="GO:0005886">
    <property type="term" value="C:plasma membrane"/>
    <property type="evidence" value="ECO:0007669"/>
    <property type="project" value="UniProtKB-SubCell"/>
</dbReference>
<dbReference type="EMBL" id="MIGX01000007">
    <property type="protein sequence ID" value="PPT92676.1"/>
    <property type="molecule type" value="Genomic_DNA"/>
</dbReference>
<keyword evidence="2" id="KW-1003">Cell membrane</keyword>
<dbReference type="Pfam" id="PF01943">
    <property type="entry name" value="Polysacc_synt"/>
    <property type="match status" value="1"/>
</dbReference>
<comment type="caution">
    <text evidence="7">The sequence shown here is derived from an EMBL/GenBank/DDBJ whole genome shotgun (WGS) entry which is preliminary data.</text>
</comment>
<dbReference type="Proteomes" id="UP000239898">
    <property type="component" value="Unassembled WGS sequence"/>
</dbReference>
<feature type="transmembrane region" description="Helical" evidence="6">
    <location>
        <begin position="91"/>
        <end position="112"/>
    </location>
</feature>
<keyword evidence="4 6" id="KW-1133">Transmembrane helix</keyword>
<evidence type="ECO:0000256" key="6">
    <source>
        <dbReference type="SAM" id="Phobius"/>
    </source>
</evidence>
<evidence type="ECO:0000313" key="8">
    <source>
        <dbReference type="Proteomes" id="UP000239898"/>
    </source>
</evidence>
<gene>
    <name evidence="7" type="ORF">XthCFBP4691_03160</name>
</gene>
<name>A0A2S6ZKF4_9XANT</name>
<reference evidence="7 8" key="1">
    <citation type="submission" date="2016-08" db="EMBL/GenBank/DDBJ databases">
        <title>Evolution of the type three secretion system and type three effector repertoires in Xanthomonas.</title>
        <authorList>
            <person name="Merda D."/>
            <person name="Briand M."/>
            <person name="Bosis E."/>
            <person name="Rousseau C."/>
            <person name="Portier P."/>
            <person name="Jacques M.-A."/>
            <person name="Fischer-Le Saux M."/>
        </authorList>
    </citation>
    <scope>NUCLEOTIDE SEQUENCE [LARGE SCALE GENOMIC DNA]</scope>
    <source>
        <strain evidence="7 8">CFBP 4691</strain>
    </source>
</reference>
<keyword evidence="7" id="KW-0762">Sugar transport</keyword>
<evidence type="ECO:0000256" key="4">
    <source>
        <dbReference type="ARBA" id="ARBA00022989"/>
    </source>
</evidence>
<comment type="subcellular location">
    <subcellularLocation>
        <location evidence="1">Cell membrane</location>
        <topology evidence="1">Multi-pass membrane protein</topology>
    </subcellularLocation>
</comment>
<dbReference type="InterPro" id="IPR002797">
    <property type="entry name" value="Polysacc_synth"/>
</dbReference>
<dbReference type="PANTHER" id="PTHR30250">
    <property type="entry name" value="PST FAMILY PREDICTED COLANIC ACID TRANSPORTER"/>
    <property type="match status" value="1"/>
</dbReference>
<evidence type="ECO:0000256" key="5">
    <source>
        <dbReference type="ARBA" id="ARBA00023136"/>
    </source>
</evidence>